<accession>A0A8X6U287</accession>
<protein>
    <submittedName>
        <fullName evidence="1">Uncharacterized protein</fullName>
    </submittedName>
</protein>
<keyword evidence="2" id="KW-1185">Reference proteome</keyword>
<organism evidence="1 2">
    <name type="scientific">Nephila pilipes</name>
    <name type="common">Giant wood spider</name>
    <name type="synonym">Nephila maculata</name>
    <dbReference type="NCBI Taxonomy" id="299642"/>
    <lineage>
        <taxon>Eukaryota</taxon>
        <taxon>Metazoa</taxon>
        <taxon>Ecdysozoa</taxon>
        <taxon>Arthropoda</taxon>
        <taxon>Chelicerata</taxon>
        <taxon>Arachnida</taxon>
        <taxon>Araneae</taxon>
        <taxon>Araneomorphae</taxon>
        <taxon>Entelegynae</taxon>
        <taxon>Araneoidea</taxon>
        <taxon>Nephilidae</taxon>
        <taxon>Nephila</taxon>
    </lineage>
</organism>
<proteinExistence type="predicted"/>
<dbReference type="Proteomes" id="UP000887013">
    <property type="component" value="Unassembled WGS sequence"/>
</dbReference>
<dbReference type="EMBL" id="BMAW01069162">
    <property type="protein sequence ID" value="GFT67708.1"/>
    <property type="molecule type" value="Genomic_DNA"/>
</dbReference>
<name>A0A8X6U287_NEPPI</name>
<comment type="caution">
    <text evidence="1">The sequence shown here is derived from an EMBL/GenBank/DDBJ whole genome shotgun (WGS) entry which is preliminary data.</text>
</comment>
<evidence type="ECO:0000313" key="2">
    <source>
        <dbReference type="Proteomes" id="UP000887013"/>
    </source>
</evidence>
<reference evidence="1" key="1">
    <citation type="submission" date="2020-08" db="EMBL/GenBank/DDBJ databases">
        <title>Multicomponent nature underlies the extraordinary mechanical properties of spider dragline silk.</title>
        <authorList>
            <person name="Kono N."/>
            <person name="Nakamura H."/>
            <person name="Mori M."/>
            <person name="Yoshida Y."/>
            <person name="Ohtoshi R."/>
            <person name="Malay A.D."/>
            <person name="Moran D.A.P."/>
            <person name="Tomita M."/>
            <person name="Numata K."/>
            <person name="Arakawa K."/>
        </authorList>
    </citation>
    <scope>NUCLEOTIDE SEQUENCE</scope>
</reference>
<dbReference type="AlphaFoldDB" id="A0A8X6U287"/>
<evidence type="ECO:0000313" key="1">
    <source>
        <dbReference type="EMBL" id="GFT67708.1"/>
    </source>
</evidence>
<gene>
    <name evidence="1" type="ORF">NPIL_588421</name>
</gene>
<sequence>MSFSSSAPAKLQCTHTKRISFKRSETVKNTALSLGHHLMAHNKQPTSSSVHTYSSEVIELTLQWPIKPTESASTTAKLLERGKMFPNFFRPHYTPDMFPQHTPEIPPFDLANEPWSKPATKSRTYRTCLRGFEFQR</sequence>